<dbReference type="InterPro" id="IPR035901">
    <property type="entry name" value="GIY-YIG_endonuc_sf"/>
</dbReference>
<proteinExistence type="inferred from homology"/>
<accession>A0A1G2PSG9</accession>
<gene>
    <name evidence="3" type="ORF">A3A97_02370</name>
</gene>
<sequence>MWIVYIIQHDKTKQLYSGFTNDLKRRLLKHNSGESIATKRKHGKWHLIYAEAYKDRKDAVLRERKLKNHGTAKQRLYERISNSLLK</sequence>
<dbReference type="PANTHER" id="PTHR34477:SF1">
    <property type="entry name" value="UPF0213 PROTEIN YHBQ"/>
    <property type="match status" value="1"/>
</dbReference>
<dbReference type="InterPro" id="IPR050190">
    <property type="entry name" value="UPF0213_domain"/>
</dbReference>
<dbReference type="EMBL" id="MHSW01000024">
    <property type="protein sequence ID" value="OHA51278.1"/>
    <property type="molecule type" value="Genomic_DNA"/>
</dbReference>
<dbReference type="Pfam" id="PF01541">
    <property type="entry name" value="GIY-YIG"/>
    <property type="match status" value="1"/>
</dbReference>
<evidence type="ECO:0000256" key="1">
    <source>
        <dbReference type="ARBA" id="ARBA00007435"/>
    </source>
</evidence>
<comment type="caution">
    <text evidence="3">The sequence shown here is derived from an EMBL/GenBank/DDBJ whole genome shotgun (WGS) entry which is preliminary data.</text>
</comment>
<dbReference type="Proteomes" id="UP000176951">
    <property type="component" value="Unassembled WGS sequence"/>
</dbReference>
<evidence type="ECO:0000259" key="2">
    <source>
        <dbReference type="PROSITE" id="PS50164"/>
    </source>
</evidence>
<comment type="similarity">
    <text evidence="1">Belongs to the UPF0213 family.</text>
</comment>
<dbReference type="AlphaFoldDB" id="A0A1G2PSG9"/>
<feature type="domain" description="GIY-YIG" evidence="2">
    <location>
        <begin position="1"/>
        <end position="79"/>
    </location>
</feature>
<dbReference type="PROSITE" id="PS50164">
    <property type="entry name" value="GIY_YIG"/>
    <property type="match status" value="1"/>
</dbReference>
<dbReference type="Gene3D" id="3.40.1440.10">
    <property type="entry name" value="GIY-YIG endonuclease"/>
    <property type="match status" value="1"/>
</dbReference>
<dbReference type="InterPro" id="IPR000305">
    <property type="entry name" value="GIY-YIG_endonuc"/>
</dbReference>
<dbReference type="SUPFAM" id="SSF82771">
    <property type="entry name" value="GIY-YIG endonuclease"/>
    <property type="match status" value="1"/>
</dbReference>
<protein>
    <recommendedName>
        <fullName evidence="2">GIY-YIG domain-containing protein</fullName>
    </recommendedName>
</protein>
<name>A0A1G2PSG9_9BACT</name>
<evidence type="ECO:0000313" key="4">
    <source>
        <dbReference type="Proteomes" id="UP000176951"/>
    </source>
</evidence>
<reference evidence="3 4" key="1">
    <citation type="journal article" date="2016" name="Nat. Commun.">
        <title>Thousands of microbial genomes shed light on interconnected biogeochemical processes in an aquifer system.</title>
        <authorList>
            <person name="Anantharaman K."/>
            <person name="Brown C.T."/>
            <person name="Hug L.A."/>
            <person name="Sharon I."/>
            <person name="Castelle C.J."/>
            <person name="Probst A.J."/>
            <person name="Thomas B.C."/>
            <person name="Singh A."/>
            <person name="Wilkins M.J."/>
            <person name="Karaoz U."/>
            <person name="Brodie E.L."/>
            <person name="Williams K.H."/>
            <person name="Hubbard S.S."/>
            <person name="Banfield J.F."/>
        </authorList>
    </citation>
    <scope>NUCLEOTIDE SEQUENCE [LARGE SCALE GENOMIC DNA]</scope>
</reference>
<evidence type="ECO:0000313" key="3">
    <source>
        <dbReference type="EMBL" id="OHA51278.1"/>
    </source>
</evidence>
<organism evidence="3 4">
    <name type="scientific">Candidatus Terrybacteria bacterium RIFCSPLOWO2_01_FULL_40_23</name>
    <dbReference type="NCBI Taxonomy" id="1802366"/>
    <lineage>
        <taxon>Bacteria</taxon>
        <taxon>Candidatus Terryibacteriota</taxon>
    </lineage>
</organism>
<dbReference type="PANTHER" id="PTHR34477">
    <property type="entry name" value="UPF0213 PROTEIN YHBQ"/>
    <property type="match status" value="1"/>
</dbReference>